<evidence type="ECO:0000313" key="4">
    <source>
        <dbReference type="EMBL" id="MDY5153561.1"/>
    </source>
</evidence>
<evidence type="ECO:0000259" key="3">
    <source>
        <dbReference type="Pfam" id="PF07687"/>
    </source>
</evidence>
<dbReference type="NCBIfam" id="TIGR01891">
    <property type="entry name" value="amidohydrolases"/>
    <property type="match status" value="1"/>
</dbReference>
<dbReference type="GO" id="GO:0050118">
    <property type="term" value="F:N-acetyldiaminopimelate deacetylase activity"/>
    <property type="evidence" value="ECO:0007669"/>
    <property type="project" value="UniProtKB-ARBA"/>
</dbReference>
<feature type="binding site" evidence="2">
    <location>
        <position position="121"/>
    </location>
    <ligand>
        <name>Mn(2+)</name>
        <dbReference type="ChEBI" id="CHEBI:29035"/>
        <label>2</label>
    </ligand>
</feature>
<reference evidence="6" key="2">
    <citation type="submission" date="2016-10" db="EMBL/GenBank/DDBJ databases">
        <authorList>
            <person name="Varghese N."/>
        </authorList>
    </citation>
    <scope>NUCLEOTIDE SEQUENCE [LARGE SCALE GENOMIC DNA]</scope>
    <source>
        <strain evidence="6">DSM 20639</strain>
    </source>
</reference>
<dbReference type="Pfam" id="PF07687">
    <property type="entry name" value="M20_dimer"/>
    <property type="match status" value="1"/>
</dbReference>
<dbReference type="Gene3D" id="3.40.630.10">
    <property type="entry name" value="Zn peptidases"/>
    <property type="match status" value="1"/>
</dbReference>
<dbReference type="SUPFAM" id="SSF55031">
    <property type="entry name" value="Bacterial exopeptidase dimerisation domain"/>
    <property type="match status" value="1"/>
</dbReference>
<evidence type="ECO:0000256" key="1">
    <source>
        <dbReference type="ARBA" id="ARBA00022801"/>
    </source>
</evidence>
<reference evidence="4" key="3">
    <citation type="submission" date="2023-10" db="EMBL/GenBank/DDBJ databases">
        <title>Whole Genome based description of the genera Actinobaculum and Actinotignum reveals a complex phylogenetic relationship within the species included in the genus Actinotignum.</title>
        <authorList>
            <person name="Jensen C.S."/>
            <person name="Dargis R."/>
            <person name="Kemp M."/>
            <person name="Christensen J.J."/>
        </authorList>
    </citation>
    <scope>NUCLEOTIDE SEQUENCE</scope>
    <source>
        <strain evidence="4">Actinobaculum_suis_CCUG19206T</strain>
    </source>
</reference>
<organism evidence="5 6">
    <name type="scientific">Actinobaculum suis</name>
    <dbReference type="NCBI Taxonomy" id="1657"/>
    <lineage>
        <taxon>Bacteria</taxon>
        <taxon>Bacillati</taxon>
        <taxon>Actinomycetota</taxon>
        <taxon>Actinomycetes</taxon>
        <taxon>Actinomycetales</taxon>
        <taxon>Actinomycetaceae</taxon>
        <taxon>Actinobaculum</taxon>
    </lineage>
</organism>
<dbReference type="GO" id="GO:0019877">
    <property type="term" value="P:diaminopimelate biosynthetic process"/>
    <property type="evidence" value="ECO:0007669"/>
    <property type="project" value="UniProtKB-ARBA"/>
</dbReference>
<dbReference type="PANTHER" id="PTHR11014:SF63">
    <property type="entry name" value="METALLOPEPTIDASE, PUTATIVE (AFU_ORTHOLOGUE AFUA_6G09600)-RELATED"/>
    <property type="match status" value="1"/>
</dbReference>
<accession>A0A1G7DQT7</accession>
<reference evidence="5" key="1">
    <citation type="submission" date="2016-10" db="EMBL/GenBank/DDBJ databases">
        <authorList>
            <person name="de Groot N.N."/>
        </authorList>
    </citation>
    <scope>NUCLEOTIDE SEQUENCE [LARGE SCALE GENOMIC DNA]</scope>
    <source>
        <strain evidence="5">DSM 20639</strain>
    </source>
</reference>
<feature type="binding site" evidence="2">
    <location>
        <position position="386"/>
    </location>
    <ligand>
        <name>Mn(2+)</name>
        <dbReference type="ChEBI" id="CHEBI:29035"/>
        <label>2</label>
    </ligand>
</feature>
<dbReference type="AlphaFoldDB" id="A0A1G7DQT7"/>
<dbReference type="Proteomes" id="UP000182744">
    <property type="component" value="Unassembled WGS sequence"/>
</dbReference>
<feature type="binding site" evidence="2">
    <location>
        <position position="182"/>
    </location>
    <ligand>
        <name>Mn(2+)</name>
        <dbReference type="ChEBI" id="CHEBI:29035"/>
        <label>2</label>
    </ligand>
</feature>
<dbReference type="GO" id="GO:0046872">
    <property type="term" value="F:metal ion binding"/>
    <property type="evidence" value="ECO:0007669"/>
    <property type="project" value="UniProtKB-KW"/>
</dbReference>
<dbReference type="InterPro" id="IPR011650">
    <property type="entry name" value="Peptidase_M20_dimer"/>
</dbReference>
<dbReference type="InterPro" id="IPR036264">
    <property type="entry name" value="Bact_exopeptidase_dim_dom"/>
</dbReference>
<keyword evidence="1 5" id="KW-0378">Hydrolase</keyword>
<dbReference type="Pfam" id="PF01546">
    <property type="entry name" value="Peptidase_M20"/>
    <property type="match status" value="1"/>
</dbReference>
<dbReference type="PIRSF" id="PIRSF005962">
    <property type="entry name" value="Pept_M20D_amidohydro"/>
    <property type="match status" value="1"/>
</dbReference>
<dbReference type="SUPFAM" id="SSF53187">
    <property type="entry name" value="Zn-dependent exopeptidases"/>
    <property type="match status" value="1"/>
</dbReference>
<keyword evidence="2" id="KW-0464">Manganese</keyword>
<feature type="binding site" evidence="2">
    <location>
        <position position="119"/>
    </location>
    <ligand>
        <name>Mn(2+)</name>
        <dbReference type="ChEBI" id="CHEBI:29035"/>
        <label>2</label>
    </ligand>
</feature>
<evidence type="ECO:0000313" key="5">
    <source>
        <dbReference type="EMBL" id="SDE53829.1"/>
    </source>
</evidence>
<dbReference type="Proteomes" id="UP001273799">
    <property type="component" value="Unassembled WGS sequence"/>
</dbReference>
<dbReference type="Gene3D" id="3.30.70.360">
    <property type="match status" value="1"/>
</dbReference>
<keyword evidence="2" id="KW-0479">Metal-binding</keyword>
<dbReference type="InterPro" id="IPR017439">
    <property type="entry name" value="Amidohydrolase"/>
</dbReference>
<dbReference type="FunFam" id="3.30.70.360:FF:000001">
    <property type="entry name" value="N-acetyldiaminopimelate deacetylase"/>
    <property type="match status" value="1"/>
</dbReference>
<name>A0A1G7DQT7_9ACTO</name>
<feature type="binding site" evidence="2">
    <location>
        <position position="155"/>
    </location>
    <ligand>
        <name>Mn(2+)</name>
        <dbReference type="ChEBI" id="CHEBI:29035"/>
        <label>2</label>
    </ligand>
</feature>
<dbReference type="RefSeq" id="WP_074663177.1">
    <property type="nucleotide sequence ID" value="NZ_FNAU01000012.1"/>
</dbReference>
<comment type="cofactor">
    <cofactor evidence="2">
        <name>Mn(2+)</name>
        <dbReference type="ChEBI" id="CHEBI:29035"/>
    </cofactor>
    <text evidence="2">The Mn(2+) ion enhances activity.</text>
</comment>
<feature type="domain" description="Peptidase M20 dimerisation" evidence="3">
    <location>
        <begin position="204"/>
        <end position="300"/>
    </location>
</feature>
<dbReference type="EMBL" id="FNAU01000012">
    <property type="protein sequence ID" value="SDE53829.1"/>
    <property type="molecule type" value="Genomic_DNA"/>
</dbReference>
<evidence type="ECO:0000313" key="6">
    <source>
        <dbReference type="Proteomes" id="UP000182744"/>
    </source>
</evidence>
<dbReference type="PANTHER" id="PTHR11014">
    <property type="entry name" value="PEPTIDASE M20 FAMILY MEMBER"/>
    <property type="match status" value="1"/>
</dbReference>
<sequence length="415" mass="44970">MGVLPEEIRLTPAQEQEAIAVQKHLHANPELSQQEHETAKYLREQFLAIPLPEGVERQVTTAANTGFGVSFRNGEGPVVGFRADMDGLPVRELTGLPYASQRTQVSAEDGEESPVMHACGHDSHMAAALGIARQLLAHPDLWQGTVVFILQEAEEIGQGAKAMLADGFWDRLPHPEVLYGAHVIPRPAGTISMYPGGVTTATDGFSITVRGKSGHGSAPHTSIDPIVIGASIVMRLQTIAARETDPDRMAVVTVGSFRAGNRWNVIPAEAELKITTRSRDAETRQIIFDAVHRIARAEAAAAGAPEPEIKVLTRVPATENDPAETNRLAQLFAAEFGEENMVPEPFGFSEDFSEFARYLDIPYVFWLYGGFSEAQMNRPGGPVANHSPYFYADPELSLPTAIHAGLVAILSRLGK</sequence>
<gene>
    <name evidence="4" type="ORF">R6G71_05800</name>
    <name evidence="5" type="ORF">SAMN05421878_11250</name>
</gene>
<protein>
    <submittedName>
        <fullName evidence="4">Amidohydrolase</fullName>
    </submittedName>
    <submittedName>
        <fullName evidence="5">Hippurate hydrolase</fullName>
    </submittedName>
</protein>
<proteinExistence type="predicted"/>
<evidence type="ECO:0000256" key="2">
    <source>
        <dbReference type="PIRSR" id="PIRSR005962-1"/>
    </source>
</evidence>
<dbReference type="EMBL" id="JAWNFU010000003">
    <property type="protein sequence ID" value="MDY5153561.1"/>
    <property type="molecule type" value="Genomic_DNA"/>
</dbReference>
<keyword evidence="6" id="KW-1185">Reference proteome</keyword>
<dbReference type="InterPro" id="IPR002933">
    <property type="entry name" value="Peptidase_M20"/>
</dbReference>